<feature type="transmembrane region" description="Helical" evidence="1">
    <location>
        <begin position="21"/>
        <end position="39"/>
    </location>
</feature>
<keyword evidence="4" id="KW-1185">Reference proteome</keyword>
<name>A0A1U6GWP4_9SPHN</name>
<dbReference type="EMBL" id="FVZE01000001">
    <property type="protein sequence ID" value="SLJ87963.1"/>
    <property type="molecule type" value="Genomic_DNA"/>
</dbReference>
<dbReference type="Proteomes" id="UP000190989">
    <property type="component" value="Unassembled WGS sequence"/>
</dbReference>
<feature type="domain" description="DUF1206" evidence="2">
    <location>
        <begin position="185"/>
        <end position="251"/>
    </location>
</feature>
<feature type="transmembrane region" description="Helical" evidence="1">
    <location>
        <begin position="226"/>
        <end position="248"/>
    </location>
</feature>
<dbReference type="InterPro" id="IPR009597">
    <property type="entry name" value="DUF1206"/>
</dbReference>
<evidence type="ECO:0000256" key="1">
    <source>
        <dbReference type="SAM" id="Phobius"/>
    </source>
</evidence>
<dbReference type="AlphaFoldDB" id="A0A1U6GWP4"/>
<proteinExistence type="predicted"/>
<sequence>MVDKSEKLVWLARLGYFARGVVYSLLGYLAISASGSSAVKQGQAGAMEYINQIPGGTAVLFLSAIGLFGYALFRLSTAVLDTERHGNDAKGIAVRIGHMCSFVIYLGLSWTALRFALGSKVHADSRAQDMAATALTYDLGSLALGAVGIGLVAAALFQVKEAATLGFMKRVTAAAPSYTCWLGRAGYFTRGLVFLVMGWSLIRSGWLESSSEALSLGDAITDLRDISPLYLAVAAGLVLFGVFSMIVARYRIIPDPGGDFEAAKARFT</sequence>
<keyword evidence="1" id="KW-0812">Transmembrane</keyword>
<reference evidence="4" key="1">
    <citation type="submission" date="2017-02" db="EMBL/GenBank/DDBJ databases">
        <authorList>
            <person name="Varghese N."/>
            <person name="Submissions S."/>
        </authorList>
    </citation>
    <scope>NUCLEOTIDE SEQUENCE [LARGE SCALE GENOMIC DNA]</scope>
    <source>
        <strain evidence="4">SM117</strain>
    </source>
</reference>
<organism evidence="3 4">
    <name type="scientific">Novosphingobium mathurense</name>
    <dbReference type="NCBI Taxonomy" id="428990"/>
    <lineage>
        <taxon>Bacteria</taxon>
        <taxon>Pseudomonadati</taxon>
        <taxon>Pseudomonadota</taxon>
        <taxon>Alphaproteobacteria</taxon>
        <taxon>Sphingomonadales</taxon>
        <taxon>Sphingomonadaceae</taxon>
        <taxon>Novosphingobium</taxon>
    </lineage>
</organism>
<feature type="transmembrane region" description="Helical" evidence="1">
    <location>
        <begin position="92"/>
        <end position="117"/>
    </location>
</feature>
<dbReference type="STRING" id="428990.SAMN06295987_101721"/>
<evidence type="ECO:0000259" key="2">
    <source>
        <dbReference type="Pfam" id="PF06724"/>
    </source>
</evidence>
<dbReference type="Pfam" id="PF06724">
    <property type="entry name" value="DUF1206"/>
    <property type="match status" value="3"/>
</dbReference>
<feature type="transmembrane region" description="Helical" evidence="1">
    <location>
        <begin position="187"/>
        <end position="206"/>
    </location>
</feature>
<evidence type="ECO:0000313" key="4">
    <source>
        <dbReference type="Proteomes" id="UP000190989"/>
    </source>
</evidence>
<feature type="transmembrane region" description="Helical" evidence="1">
    <location>
        <begin position="137"/>
        <end position="159"/>
    </location>
</feature>
<evidence type="ECO:0000313" key="3">
    <source>
        <dbReference type="EMBL" id="SLJ87963.1"/>
    </source>
</evidence>
<protein>
    <recommendedName>
        <fullName evidence="2">DUF1206 domain-containing protein</fullName>
    </recommendedName>
</protein>
<keyword evidence="1" id="KW-1133">Transmembrane helix</keyword>
<gene>
    <name evidence="3" type="ORF">SAMN06295987_101721</name>
</gene>
<accession>A0A1U6GWP4</accession>
<dbReference type="RefSeq" id="WP_079729471.1">
    <property type="nucleotide sequence ID" value="NZ_FVZE01000001.1"/>
</dbReference>
<feature type="domain" description="DUF1206" evidence="2">
    <location>
        <begin position="96"/>
        <end position="164"/>
    </location>
</feature>
<keyword evidence="1" id="KW-0472">Membrane</keyword>
<feature type="domain" description="DUF1206" evidence="2">
    <location>
        <begin position="14"/>
        <end position="80"/>
    </location>
</feature>
<feature type="transmembrane region" description="Helical" evidence="1">
    <location>
        <begin position="59"/>
        <end position="80"/>
    </location>
</feature>